<feature type="transmembrane region" description="Helical" evidence="1">
    <location>
        <begin position="131"/>
        <end position="159"/>
    </location>
</feature>
<gene>
    <name evidence="2" type="ORF">Fcan01_00252</name>
</gene>
<protein>
    <submittedName>
        <fullName evidence="2">Uncharacterized protein</fullName>
    </submittedName>
</protein>
<evidence type="ECO:0000313" key="2">
    <source>
        <dbReference type="EMBL" id="OXA64871.1"/>
    </source>
</evidence>
<keyword evidence="1" id="KW-1133">Transmembrane helix</keyword>
<evidence type="ECO:0000256" key="1">
    <source>
        <dbReference type="SAM" id="Phobius"/>
    </source>
</evidence>
<dbReference type="EMBL" id="LNIX01000001">
    <property type="protein sequence ID" value="OXA64871.1"/>
    <property type="molecule type" value="Genomic_DNA"/>
</dbReference>
<proteinExistence type="predicted"/>
<dbReference type="Proteomes" id="UP000198287">
    <property type="component" value="Unassembled WGS sequence"/>
</dbReference>
<comment type="caution">
    <text evidence="2">The sequence shown here is derived from an EMBL/GenBank/DDBJ whole genome shotgun (WGS) entry which is preliminary data.</text>
</comment>
<keyword evidence="3" id="KW-1185">Reference proteome</keyword>
<keyword evidence="1" id="KW-0472">Membrane</keyword>
<keyword evidence="1" id="KW-0812">Transmembrane</keyword>
<sequence>MPRTSIPVTSGTVYWFRSFTRLHVGIETFIALMIAKSVMAIPVLMSAYGEVALYLWTLLILPVKHGDGQSELSFDVGIKVHRRLRIMTKLQEDIAQDFITSCLHHFYCVIGCTLGLYVTLTQFVNSVEISFLVIAIGFVGILTLGLTESATFSFIALGAKASKEFIARNKQMNLRDKYQRKVIASLLPNSINLEVLSSLDTLRNGIDMKYFLNFLDRVADLTITILLQE</sequence>
<dbReference type="AlphaFoldDB" id="A0A226F6N8"/>
<organism evidence="2 3">
    <name type="scientific">Folsomia candida</name>
    <name type="common">Springtail</name>
    <dbReference type="NCBI Taxonomy" id="158441"/>
    <lineage>
        <taxon>Eukaryota</taxon>
        <taxon>Metazoa</taxon>
        <taxon>Ecdysozoa</taxon>
        <taxon>Arthropoda</taxon>
        <taxon>Hexapoda</taxon>
        <taxon>Collembola</taxon>
        <taxon>Entomobryomorpha</taxon>
        <taxon>Isotomoidea</taxon>
        <taxon>Isotomidae</taxon>
        <taxon>Proisotominae</taxon>
        <taxon>Folsomia</taxon>
    </lineage>
</organism>
<feature type="transmembrane region" description="Helical" evidence="1">
    <location>
        <begin position="29"/>
        <end position="56"/>
    </location>
</feature>
<feature type="transmembrane region" description="Helical" evidence="1">
    <location>
        <begin position="106"/>
        <end position="125"/>
    </location>
</feature>
<accession>A0A226F6N8</accession>
<name>A0A226F6N8_FOLCA</name>
<evidence type="ECO:0000313" key="3">
    <source>
        <dbReference type="Proteomes" id="UP000198287"/>
    </source>
</evidence>
<reference evidence="2 3" key="1">
    <citation type="submission" date="2015-12" db="EMBL/GenBank/DDBJ databases">
        <title>The genome of Folsomia candida.</title>
        <authorList>
            <person name="Faddeeva A."/>
            <person name="Derks M.F."/>
            <person name="Anvar Y."/>
            <person name="Smit S."/>
            <person name="Van Straalen N."/>
            <person name="Roelofs D."/>
        </authorList>
    </citation>
    <scope>NUCLEOTIDE SEQUENCE [LARGE SCALE GENOMIC DNA]</scope>
    <source>
        <strain evidence="2 3">VU population</strain>
        <tissue evidence="2">Whole body</tissue>
    </source>
</reference>